<feature type="region of interest" description="Disordered" evidence="1">
    <location>
        <begin position="696"/>
        <end position="715"/>
    </location>
</feature>
<evidence type="ECO:0000256" key="1">
    <source>
        <dbReference type="SAM" id="MobiDB-lite"/>
    </source>
</evidence>
<dbReference type="SUPFAM" id="SSF48452">
    <property type="entry name" value="TPR-like"/>
    <property type="match status" value="1"/>
</dbReference>
<proteinExistence type="predicted"/>
<reference evidence="4 5" key="1">
    <citation type="submission" date="2021-12" db="EMBL/GenBank/DDBJ databases">
        <title>Genome sequence of Kibdelosporangium philippinense ATCC 49844.</title>
        <authorList>
            <person name="Fedorov E.A."/>
            <person name="Omeragic M."/>
            <person name="Shalygina K.F."/>
            <person name="Maclea K.S."/>
        </authorList>
    </citation>
    <scope>NUCLEOTIDE SEQUENCE [LARGE SCALE GENOMIC DNA]</scope>
    <source>
        <strain evidence="4 5">ATCC 49844</strain>
    </source>
</reference>
<dbReference type="InterPro" id="IPR058852">
    <property type="entry name" value="HTH_77"/>
</dbReference>
<feature type="domain" description="Winged helix-turn-helix" evidence="3">
    <location>
        <begin position="277"/>
        <end position="351"/>
    </location>
</feature>
<dbReference type="Gene3D" id="3.40.50.300">
    <property type="entry name" value="P-loop containing nucleotide triphosphate hydrolases"/>
    <property type="match status" value="1"/>
</dbReference>
<dbReference type="PANTHER" id="PTHR47691:SF3">
    <property type="entry name" value="HTH-TYPE TRANSCRIPTIONAL REGULATOR RV0890C-RELATED"/>
    <property type="match status" value="1"/>
</dbReference>
<dbReference type="Pfam" id="PF25872">
    <property type="entry name" value="HTH_77"/>
    <property type="match status" value="1"/>
</dbReference>
<evidence type="ECO:0000259" key="2">
    <source>
        <dbReference type="Pfam" id="PF13401"/>
    </source>
</evidence>
<dbReference type="Gene3D" id="1.25.40.10">
    <property type="entry name" value="Tetratricopeptide repeat domain"/>
    <property type="match status" value="1"/>
</dbReference>
<gene>
    <name evidence="4" type="ORF">LWC34_04895</name>
</gene>
<dbReference type="RefSeq" id="WP_233723202.1">
    <property type="nucleotide sequence ID" value="NZ_JAJVCN010000001.1"/>
</dbReference>
<evidence type="ECO:0000259" key="3">
    <source>
        <dbReference type="Pfam" id="PF25872"/>
    </source>
</evidence>
<sequence>MTSVGSSRPAGNLPGELTSFVGRRRETAHAARLVRRARLLTLTGVAGVGKTRLALRVAAHVREAFPDGVWLVELAALTKDTLLVPTVANVLGIQNRLTVASMDALTDHLAAKQLLLVLDNCEHLVDASAVLASRLLAAAARLRILATSRQALGTTGEHLLEVPPLPLPDPGQPVSPRAGARGEAVRLFVARAALARPGFTVDADNRATITRICHRLDGIPLAIELAAQRVRAMPVTKILLGLDDYLEFLAAGSRIATPRLRTLRATIAWSYGLCTRQEQQLWARASVFAGGFDLDAAETVCSGAGIAKRDVFDLVAGLVDKSILTRTHDDTDTPARYQMLEAIRHYGHEQLVESGRLTAMQARHRDHYRFQAARAEQEWLGPNELPSFARLRREHPNLRAALEFCLTEPGQALTGLEIAAAMWHYWVRSCTHVEGRYWLDRAMALAPEPSPQLVTALKTGSWLALLQADLAAARSLLERARVLARRLGDELATAYTTLGFGVVAFFQDDLHRAVTLLENALAHHRALDDPVGVWLALIYLTMTTAVLGEPDRAVAFGEQCLALCDSRGASSSRTYALWVLSLGWWLSGDRQQAHRLIRDGLPATRHIDDRWVLAHHLETLAFIAEADDQHARAARLLGAAHSVWRSTGTPPSGPRYLALFHNRCEHQVRTVLGDQQFTAAFQHGTRLTPDQAVDYALDDDGDTSHHPLLRPKREG</sequence>
<protein>
    <submittedName>
        <fullName evidence="4">AAA family ATPase</fullName>
    </submittedName>
</protein>
<keyword evidence="5" id="KW-1185">Reference proteome</keyword>
<evidence type="ECO:0000313" key="4">
    <source>
        <dbReference type="EMBL" id="MCE7002167.1"/>
    </source>
</evidence>
<evidence type="ECO:0000313" key="5">
    <source>
        <dbReference type="Proteomes" id="UP001521150"/>
    </source>
</evidence>
<accession>A0ABS8Z455</accession>
<name>A0ABS8Z455_9PSEU</name>
<dbReference type="InterPro" id="IPR027417">
    <property type="entry name" value="P-loop_NTPase"/>
</dbReference>
<comment type="caution">
    <text evidence="4">The sequence shown here is derived from an EMBL/GenBank/DDBJ whole genome shotgun (WGS) entry which is preliminary data.</text>
</comment>
<dbReference type="SUPFAM" id="SSF52540">
    <property type="entry name" value="P-loop containing nucleoside triphosphate hydrolases"/>
    <property type="match status" value="1"/>
</dbReference>
<feature type="domain" description="ORC1/DEAH AAA+ ATPase" evidence="2">
    <location>
        <begin position="36"/>
        <end position="128"/>
    </location>
</feature>
<dbReference type="PANTHER" id="PTHR47691">
    <property type="entry name" value="REGULATOR-RELATED"/>
    <property type="match status" value="1"/>
</dbReference>
<dbReference type="InterPro" id="IPR049945">
    <property type="entry name" value="AAA_22"/>
</dbReference>
<organism evidence="4 5">
    <name type="scientific">Kibdelosporangium philippinense</name>
    <dbReference type="NCBI Taxonomy" id="211113"/>
    <lineage>
        <taxon>Bacteria</taxon>
        <taxon>Bacillati</taxon>
        <taxon>Actinomycetota</taxon>
        <taxon>Actinomycetes</taxon>
        <taxon>Pseudonocardiales</taxon>
        <taxon>Pseudonocardiaceae</taxon>
        <taxon>Kibdelosporangium</taxon>
    </lineage>
</organism>
<dbReference type="Pfam" id="PF13401">
    <property type="entry name" value="AAA_22"/>
    <property type="match status" value="1"/>
</dbReference>
<dbReference type="EMBL" id="JAJVCN010000001">
    <property type="protein sequence ID" value="MCE7002167.1"/>
    <property type="molecule type" value="Genomic_DNA"/>
</dbReference>
<dbReference type="InterPro" id="IPR011990">
    <property type="entry name" value="TPR-like_helical_dom_sf"/>
</dbReference>
<dbReference type="Proteomes" id="UP001521150">
    <property type="component" value="Unassembled WGS sequence"/>
</dbReference>
<dbReference type="PRINTS" id="PR00364">
    <property type="entry name" value="DISEASERSIST"/>
</dbReference>